<feature type="transmembrane region" description="Helical" evidence="2">
    <location>
        <begin position="242"/>
        <end position="263"/>
    </location>
</feature>
<gene>
    <name evidence="3" type="ORF">AAP_00809</name>
</gene>
<evidence type="ECO:0008006" key="5">
    <source>
        <dbReference type="Google" id="ProtNLM"/>
    </source>
</evidence>
<feature type="transmembrane region" description="Helical" evidence="2">
    <location>
        <begin position="66"/>
        <end position="88"/>
    </location>
</feature>
<dbReference type="InterPro" id="IPR022127">
    <property type="entry name" value="STIMATE/YPL162C"/>
</dbReference>
<feature type="compositionally biased region" description="Polar residues" evidence="1">
    <location>
        <begin position="341"/>
        <end position="360"/>
    </location>
</feature>
<name>A0A168CYQ4_9EURO</name>
<evidence type="ECO:0000256" key="2">
    <source>
        <dbReference type="SAM" id="Phobius"/>
    </source>
</evidence>
<dbReference type="PANTHER" id="PTHR31735:SF1">
    <property type="entry name" value="VACUOLAR MEMBRANE PROTEIN YPL162C"/>
    <property type="match status" value="1"/>
</dbReference>
<keyword evidence="4" id="KW-1185">Reference proteome</keyword>
<dbReference type="EMBL" id="AZGZ01000002">
    <property type="protein sequence ID" value="KZZ97166.1"/>
    <property type="molecule type" value="Genomic_DNA"/>
</dbReference>
<dbReference type="VEuPathDB" id="FungiDB:AAP_00809"/>
<feature type="compositionally biased region" description="Acidic residues" evidence="1">
    <location>
        <begin position="274"/>
        <end position="293"/>
    </location>
</feature>
<protein>
    <recommendedName>
        <fullName evidence="5">Vacuolar membrane protein</fullName>
    </recommendedName>
</protein>
<feature type="transmembrane region" description="Helical" evidence="2">
    <location>
        <begin position="202"/>
        <end position="222"/>
    </location>
</feature>
<feature type="region of interest" description="Disordered" evidence="1">
    <location>
        <begin position="271"/>
        <end position="360"/>
    </location>
</feature>
<organism evidence="3 4">
    <name type="scientific">Ascosphaera apis ARSEF 7405</name>
    <dbReference type="NCBI Taxonomy" id="392613"/>
    <lineage>
        <taxon>Eukaryota</taxon>
        <taxon>Fungi</taxon>
        <taxon>Dikarya</taxon>
        <taxon>Ascomycota</taxon>
        <taxon>Pezizomycotina</taxon>
        <taxon>Eurotiomycetes</taxon>
        <taxon>Eurotiomycetidae</taxon>
        <taxon>Onygenales</taxon>
        <taxon>Ascosphaeraceae</taxon>
        <taxon>Ascosphaera</taxon>
    </lineage>
</organism>
<dbReference type="Proteomes" id="UP000242877">
    <property type="component" value="Unassembled WGS sequence"/>
</dbReference>
<dbReference type="Pfam" id="PF12400">
    <property type="entry name" value="STIMATE"/>
    <property type="match status" value="1"/>
</dbReference>
<reference evidence="3 4" key="1">
    <citation type="journal article" date="2016" name="Genome Biol. Evol.">
        <title>Divergent and convergent evolution of fungal pathogenicity.</title>
        <authorList>
            <person name="Shang Y."/>
            <person name="Xiao G."/>
            <person name="Zheng P."/>
            <person name="Cen K."/>
            <person name="Zhan S."/>
            <person name="Wang C."/>
        </authorList>
    </citation>
    <scope>NUCLEOTIDE SEQUENCE [LARGE SCALE GENOMIC DNA]</scope>
    <source>
        <strain evidence="3 4">ARSEF 7405</strain>
    </source>
</reference>
<feature type="compositionally biased region" description="Acidic residues" evidence="1">
    <location>
        <begin position="316"/>
        <end position="325"/>
    </location>
</feature>
<sequence length="360" mass="40208">MSTFTTSLQPVTSSAVQAMLITSLSAPAIASSTISTSIPSSSAYAYSTNGTIPISVQGEDSGECRLLGSFSIVIQAVLGGLALLALVYKRWRERPQRPLKVWAFDVSKQVFGSTMLHVANLLASMFSADRLSVSETDNSNPCSYYLLNLGIDTTFGIMFLWLVLKILNWAAYYTPLANPPESIESGYYGEPPRAWWWFKQSIIYFCGLVIMKSCVVTLIHFVPFISTFGDWALRWTEGNTAVQIFFVMLLFPVCMNALQYYIIDTLIKRKPPPTDDDDDDEEETYLSDDEASEDNGQRYTSRSRRQSHAPLLSDMDGYDEIDEANESMLPLHDHHSIKRPSISSHQELLISEPNSLGQGN</sequence>
<dbReference type="GO" id="GO:0016020">
    <property type="term" value="C:membrane"/>
    <property type="evidence" value="ECO:0007669"/>
    <property type="project" value="TreeGrafter"/>
</dbReference>
<comment type="caution">
    <text evidence="3">The sequence shown here is derived from an EMBL/GenBank/DDBJ whole genome shotgun (WGS) entry which is preliminary data.</text>
</comment>
<feature type="transmembrane region" description="Helical" evidence="2">
    <location>
        <begin position="143"/>
        <end position="164"/>
    </location>
</feature>
<evidence type="ECO:0000256" key="1">
    <source>
        <dbReference type="SAM" id="MobiDB-lite"/>
    </source>
</evidence>
<feature type="transmembrane region" description="Helical" evidence="2">
    <location>
        <begin position="109"/>
        <end position="128"/>
    </location>
</feature>
<accession>A0A168CYQ4</accession>
<keyword evidence="2" id="KW-1133">Transmembrane helix</keyword>
<dbReference type="PANTHER" id="PTHR31735">
    <property type="entry name" value="VACUOLAR MEMBRANE PROTEIN YPL162C"/>
    <property type="match status" value="1"/>
</dbReference>
<evidence type="ECO:0000313" key="4">
    <source>
        <dbReference type="Proteomes" id="UP000242877"/>
    </source>
</evidence>
<proteinExistence type="predicted"/>
<keyword evidence="2" id="KW-0812">Transmembrane</keyword>
<evidence type="ECO:0000313" key="3">
    <source>
        <dbReference type="EMBL" id="KZZ97166.1"/>
    </source>
</evidence>
<dbReference type="AlphaFoldDB" id="A0A168CYQ4"/>
<keyword evidence="2" id="KW-0472">Membrane</keyword>
<dbReference type="OrthoDB" id="431202at2759"/>